<dbReference type="KEGG" id="tasa:A1Q1_01418"/>
<gene>
    <name evidence="1" type="ORF">A1Q1_01418</name>
</gene>
<comment type="caution">
    <text evidence="1">The sequence shown here is derived from an EMBL/GenBank/DDBJ whole genome shotgun (WGS) entry which is preliminary data.</text>
</comment>
<dbReference type="Proteomes" id="UP000002748">
    <property type="component" value="Unassembled WGS sequence"/>
</dbReference>
<dbReference type="InterPro" id="IPR040442">
    <property type="entry name" value="Pyrv_kinase-like_dom_sf"/>
</dbReference>
<accession>J6EY11</accession>
<dbReference type="GO" id="GO:0003824">
    <property type="term" value="F:catalytic activity"/>
    <property type="evidence" value="ECO:0007669"/>
    <property type="project" value="InterPro"/>
</dbReference>
<dbReference type="GeneID" id="25984932"/>
<dbReference type="InterPro" id="IPR018523">
    <property type="entry name" value="Isocitrate_lyase_ph_CS"/>
</dbReference>
<reference evidence="1 2" key="1">
    <citation type="journal article" date="2012" name="Eukaryot. Cell">
        <title>Draft genome sequence of CBS 2479, the standard type strain of Trichosporon asahii.</title>
        <authorList>
            <person name="Yang R.Y."/>
            <person name="Li H.T."/>
            <person name="Zhu H."/>
            <person name="Zhou G.P."/>
            <person name="Wang M."/>
            <person name="Wang L."/>
        </authorList>
    </citation>
    <scope>NUCLEOTIDE SEQUENCE [LARGE SCALE GENOMIC DNA]</scope>
    <source>
        <strain evidence="2">ATCC 90039 / CBS 2479 / JCM 2466 / KCTC 7840 / NCYC 2677 / UAMH 7654</strain>
    </source>
</reference>
<evidence type="ECO:0008006" key="3">
    <source>
        <dbReference type="Google" id="ProtNLM"/>
    </source>
</evidence>
<dbReference type="EMBL" id="ALBS01000170">
    <property type="protein sequence ID" value="EJT49514.1"/>
    <property type="molecule type" value="Genomic_DNA"/>
</dbReference>
<protein>
    <recommendedName>
        <fullName evidence="3">Carboxyphosphonoenolpyruvate phosphonomutase</fullName>
    </recommendedName>
</protein>
<evidence type="ECO:0000313" key="1">
    <source>
        <dbReference type="EMBL" id="EJT49514.1"/>
    </source>
</evidence>
<dbReference type="HOGENOM" id="CLU_027389_3_0_1"/>
<sequence>MANTNTPLSAAARFRAMLREDRTIVSPGVYDGLGARVCLQNGFDTLYMTGAGTAISTLGMPDLGLATADDMVRNAAMLASLDRNVPVIADADTGYGGPVMVARTRYILAGVAGLHLEDQVIAKRCGHLGGKELVDEATFLARIRAADAARKKVGDIVVIARTDALQSLGFDAAIDRLKKAVVAGADMAFLEGMTSKEQMERAAKELVSSPAENAYAEDQAPTPCLLNMVNGGVTPLIDAKEAQRMGYKFVIWPIFALMSAFNAYDAAAKELKKTGFLKDQGDESGVRGGVREVFELCGMSECVRFDEEMGGKTYSNGVYMHKICAGHVLAILTVSHPAGESHNSTTAIRDEPQRWRAGGITCTSSCTYGVLPIR</sequence>
<proteinExistence type="predicted"/>
<dbReference type="InterPro" id="IPR015813">
    <property type="entry name" value="Pyrv/PenolPyrv_kinase-like_dom"/>
</dbReference>
<dbReference type="InterPro" id="IPR039556">
    <property type="entry name" value="ICL/PEPM"/>
</dbReference>
<evidence type="ECO:0000313" key="2">
    <source>
        <dbReference type="Proteomes" id="UP000002748"/>
    </source>
</evidence>
<dbReference type="PROSITE" id="PS00161">
    <property type="entry name" value="ISOCITRATE_LYASE"/>
    <property type="match status" value="1"/>
</dbReference>
<organism evidence="1 2">
    <name type="scientific">Trichosporon asahii var. asahii (strain ATCC 90039 / CBS 2479 / JCM 2466 / KCTC 7840 / NBRC 103889/ NCYC 2677 / UAMH 7654)</name>
    <name type="common">Yeast</name>
    <dbReference type="NCBI Taxonomy" id="1186058"/>
    <lineage>
        <taxon>Eukaryota</taxon>
        <taxon>Fungi</taxon>
        <taxon>Dikarya</taxon>
        <taxon>Basidiomycota</taxon>
        <taxon>Agaricomycotina</taxon>
        <taxon>Tremellomycetes</taxon>
        <taxon>Trichosporonales</taxon>
        <taxon>Trichosporonaceae</taxon>
        <taxon>Trichosporon</taxon>
    </lineage>
</organism>
<dbReference type="RefSeq" id="XP_014179932.1">
    <property type="nucleotide sequence ID" value="XM_014324457.1"/>
</dbReference>
<name>J6EY11_TRIAS</name>
<dbReference type="PANTHER" id="PTHR42905:SF2">
    <property type="entry name" value="PHOSPHOENOLPYRUVATE CARBOXYLASE FAMILY PROTEIN"/>
    <property type="match status" value="1"/>
</dbReference>
<dbReference type="VEuPathDB" id="FungiDB:A1Q1_01418"/>
<dbReference type="AlphaFoldDB" id="J6EY11"/>
<dbReference type="Gene3D" id="3.20.20.60">
    <property type="entry name" value="Phosphoenolpyruvate-binding domains"/>
    <property type="match status" value="1"/>
</dbReference>
<dbReference type="PANTHER" id="PTHR42905">
    <property type="entry name" value="PHOSPHOENOLPYRUVATE CARBOXYLASE"/>
    <property type="match status" value="1"/>
</dbReference>
<dbReference type="SUPFAM" id="SSF51621">
    <property type="entry name" value="Phosphoenolpyruvate/pyruvate domain"/>
    <property type="match status" value="1"/>
</dbReference>
<dbReference type="CDD" id="cd00377">
    <property type="entry name" value="ICL_PEPM"/>
    <property type="match status" value="1"/>
</dbReference>
<dbReference type="OrthoDB" id="1923844at2759"/>
<dbReference type="Pfam" id="PF13714">
    <property type="entry name" value="PEP_mutase"/>
    <property type="match status" value="1"/>
</dbReference>